<dbReference type="KEGG" id="amob:HG15A2_26430"/>
<gene>
    <name evidence="7" type="primary">prkC_13</name>
    <name evidence="7" type="ORF">HG15A2_26430</name>
</gene>
<evidence type="ECO:0000256" key="5">
    <source>
        <dbReference type="SAM" id="MobiDB-lite"/>
    </source>
</evidence>
<keyword evidence="3 7" id="KW-0418">Kinase</keyword>
<dbReference type="CDD" id="cd14014">
    <property type="entry name" value="STKc_PknB_like"/>
    <property type="match status" value="1"/>
</dbReference>
<feature type="domain" description="Protein kinase" evidence="6">
    <location>
        <begin position="109"/>
        <end position="364"/>
    </location>
</feature>
<protein>
    <submittedName>
        <fullName evidence="7">Serine/threonine-protein kinase PrkC</fullName>
        <ecNumber evidence="7">2.7.11.1</ecNumber>
    </submittedName>
</protein>
<keyword evidence="8" id="KW-1185">Reference proteome</keyword>
<dbReference type="GO" id="GO:0005524">
    <property type="term" value="F:ATP binding"/>
    <property type="evidence" value="ECO:0007669"/>
    <property type="project" value="UniProtKB-KW"/>
</dbReference>
<feature type="region of interest" description="Disordered" evidence="5">
    <location>
        <begin position="411"/>
        <end position="471"/>
    </location>
</feature>
<sequence length="966" mass="106029">MSDHPRTYSALSAEEQAAVSVWIDTFDQSYEYEGAAALKKAVKAAPEELRSVLISQLLPQLIDHDRKRQGRTPTLHELRSRFPDLAQVLSDAYPLLAAGYRLPVELRGYRVLRVVGEGGQAIVLRAQDDMHSAVAIKLSASPKHNELLLRERELLGQCQHPGIPDVIASGVDEDRAFFVMPFLRGMTLADKYATHRPTAEEAVRVATELCGVVDHLHGRGILHRDIKPQNVWLDDSGAVKLIDLGMAIDRSSWGSSRAAITEFHGTPAFMSPEQATADGKQDGELSDLFSIGAVLYWMMTGRPPCAAETQQSSLERSQSGLIDRRGVLRLSSYPKALKKTCLRALEASPQERFASVGELANSLQAKRRSKTSQMTMAALGVALAVGLWQFSEPIGESPPDTDQAADIKRGEAASDPGVPDLTPEADERGSSDREEIAEPPVPERKPETPRPATPGPDDDPGHSPASPPDESLFSVKLKSALRYQEPFGSRSSSGKDQGVLLVQLRDDKTQLPGRIEYRVDDLPWKTLRRGDDRVGFRAFLNADEASKRGPIFLRFVDDTGQPVAGVSGPLSYSYNVARDIKKENDRFVEGLFRNAATGRCMDHTGAGWVIDAEYSERYSTAVRDLLYTNDESKPMRSVARQIAVLIGARGPKDGSRPSYTLKQAFALVSSDVRSSPNLWVKLELRNDKTTEPTLYTRAKVAVRKYEEQATAWFEWLGPEDEAAVFRAGQLSLNGIQNALPRLTHLVIVGEYHGGTSKSEGTLTSNDPSAPWRQSSPMTFDVSKLNGKTTFRLPPIWSSVTIRGRLGNGKTTPGLNIRNHGVSCGVALKPVASSSESCAVEAYLFVAHDQLPVKDLSILRHLPDAGQLPAKAARDCLATRLKLKAMLPPGAWRADFYTDREFEHPLSATSPGMVYVQYTNRAGDVLGDTTYRISPSLFEEWVEHGLGHFHLPGISAFQSKTRGSQGE</sequence>
<dbReference type="GO" id="GO:0004674">
    <property type="term" value="F:protein serine/threonine kinase activity"/>
    <property type="evidence" value="ECO:0007669"/>
    <property type="project" value="UniProtKB-EC"/>
</dbReference>
<feature type="compositionally biased region" description="Basic and acidic residues" evidence="5">
    <location>
        <begin position="425"/>
        <end position="448"/>
    </location>
</feature>
<name>A0A517MWR9_9BACT</name>
<accession>A0A517MWR9</accession>
<dbReference type="EC" id="2.7.11.1" evidence="7"/>
<evidence type="ECO:0000256" key="4">
    <source>
        <dbReference type="ARBA" id="ARBA00022840"/>
    </source>
</evidence>
<dbReference type="RefSeq" id="WP_145060557.1">
    <property type="nucleotide sequence ID" value="NZ_CP036263.1"/>
</dbReference>
<evidence type="ECO:0000256" key="3">
    <source>
        <dbReference type="ARBA" id="ARBA00022777"/>
    </source>
</evidence>
<dbReference type="InterPro" id="IPR000719">
    <property type="entry name" value="Prot_kinase_dom"/>
</dbReference>
<dbReference type="OrthoDB" id="263922at2"/>
<dbReference type="SUPFAM" id="SSF56112">
    <property type="entry name" value="Protein kinase-like (PK-like)"/>
    <property type="match status" value="1"/>
</dbReference>
<organism evidence="7 8">
    <name type="scientific">Adhaeretor mobilis</name>
    <dbReference type="NCBI Taxonomy" id="1930276"/>
    <lineage>
        <taxon>Bacteria</taxon>
        <taxon>Pseudomonadati</taxon>
        <taxon>Planctomycetota</taxon>
        <taxon>Planctomycetia</taxon>
        <taxon>Pirellulales</taxon>
        <taxon>Lacipirellulaceae</taxon>
        <taxon>Adhaeretor</taxon>
    </lineage>
</organism>
<keyword evidence="2" id="KW-0547">Nucleotide-binding</keyword>
<keyword evidence="4" id="KW-0067">ATP-binding</keyword>
<dbReference type="Pfam" id="PF00069">
    <property type="entry name" value="Pkinase"/>
    <property type="match status" value="1"/>
</dbReference>
<feature type="region of interest" description="Disordered" evidence="5">
    <location>
        <begin position="756"/>
        <end position="775"/>
    </location>
</feature>
<dbReference type="SMART" id="SM00220">
    <property type="entry name" value="S_TKc"/>
    <property type="match status" value="1"/>
</dbReference>
<evidence type="ECO:0000256" key="1">
    <source>
        <dbReference type="ARBA" id="ARBA00022679"/>
    </source>
</evidence>
<proteinExistence type="predicted"/>
<dbReference type="PANTHER" id="PTHR43289:SF6">
    <property type="entry name" value="SERINE_THREONINE-PROTEIN KINASE NEKL-3"/>
    <property type="match status" value="1"/>
</dbReference>
<evidence type="ECO:0000259" key="6">
    <source>
        <dbReference type="PROSITE" id="PS50011"/>
    </source>
</evidence>
<dbReference type="Proteomes" id="UP000319852">
    <property type="component" value="Chromosome"/>
</dbReference>
<dbReference type="AlphaFoldDB" id="A0A517MWR9"/>
<dbReference type="EMBL" id="CP036263">
    <property type="protein sequence ID" value="QDS99321.1"/>
    <property type="molecule type" value="Genomic_DNA"/>
</dbReference>
<evidence type="ECO:0000313" key="8">
    <source>
        <dbReference type="Proteomes" id="UP000319852"/>
    </source>
</evidence>
<dbReference type="PANTHER" id="PTHR43289">
    <property type="entry name" value="MITOGEN-ACTIVATED PROTEIN KINASE KINASE KINASE 20-RELATED"/>
    <property type="match status" value="1"/>
</dbReference>
<keyword evidence="1 7" id="KW-0808">Transferase</keyword>
<evidence type="ECO:0000313" key="7">
    <source>
        <dbReference type="EMBL" id="QDS99321.1"/>
    </source>
</evidence>
<dbReference type="PROSITE" id="PS50011">
    <property type="entry name" value="PROTEIN_KINASE_DOM"/>
    <property type="match status" value="1"/>
</dbReference>
<reference evidence="7 8" key="1">
    <citation type="submission" date="2019-02" db="EMBL/GenBank/DDBJ databases">
        <title>Deep-cultivation of Planctomycetes and their phenomic and genomic characterization uncovers novel biology.</title>
        <authorList>
            <person name="Wiegand S."/>
            <person name="Jogler M."/>
            <person name="Boedeker C."/>
            <person name="Pinto D."/>
            <person name="Vollmers J."/>
            <person name="Rivas-Marin E."/>
            <person name="Kohn T."/>
            <person name="Peeters S.H."/>
            <person name="Heuer A."/>
            <person name="Rast P."/>
            <person name="Oberbeckmann S."/>
            <person name="Bunk B."/>
            <person name="Jeske O."/>
            <person name="Meyerdierks A."/>
            <person name="Storesund J.E."/>
            <person name="Kallscheuer N."/>
            <person name="Luecker S."/>
            <person name="Lage O.M."/>
            <person name="Pohl T."/>
            <person name="Merkel B.J."/>
            <person name="Hornburger P."/>
            <person name="Mueller R.-W."/>
            <person name="Bruemmer F."/>
            <person name="Labrenz M."/>
            <person name="Spormann A.M."/>
            <person name="Op den Camp H."/>
            <person name="Overmann J."/>
            <person name="Amann R."/>
            <person name="Jetten M.S.M."/>
            <person name="Mascher T."/>
            <person name="Medema M.H."/>
            <person name="Devos D.P."/>
            <person name="Kaster A.-K."/>
            <person name="Ovreas L."/>
            <person name="Rohde M."/>
            <person name="Galperin M.Y."/>
            <person name="Jogler C."/>
        </authorList>
    </citation>
    <scope>NUCLEOTIDE SEQUENCE [LARGE SCALE GENOMIC DNA]</scope>
    <source>
        <strain evidence="7 8">HG15A2</strain>
    </source>
</reference>
<dbReference type="InterPro" id="IPR011009">
    <property type="entry name" value="Kinase-like_dom_sf"/>
</dbReference>
<dbReference type="Gene3D" id="1.10.510.10">
    <property type="entry name" value="Transferase(Phosphotransferase) domain 1"/>
    <property type="match status" value="1"/>
</dbReference>
<evidence type="ECO:0000256" key="2">
    <source>
        <dbReference type="ARBA" id="ARBA00022741"/>
    </source>
</evidence>